<feature type="transmembrane region" description="Helical" evidence="1">
    <location>
        <begin position="14"/>
        <end position="38"/>
    </location>
</feature>
<name>A0A414M509_9BACE</name>
<dbReference type="KEGG" id="beg:INE88_03361"/>
<evidence type="ECO:0008006" key="5">
    <source>
        <dbReference type="Google" id="ProtNLM"/>
    </source>
</evidence>
<proteinExistence type="predicted"/>
<protein>
    <recommendedName>
        <fullName evidence="5">Transmembrane protein</fullName>
    </recommendedName>
</protein>
<evidence type="ECO:0000313" key="4">
    <source>
        <dbReference type="Proteomes" id="UP000283538"/>
    </source>
</evidence>
<organism evidence="3 4">
    <name type="scientific">Bacteroides eggerthii</name>
    <dbReference type="NCBI Taxonomy" id="28111"/>
    <lineage>
        <taxon>Bacteria</taxon>
        <taxon>Pseudomonadati</taxon>
        <taxon>Bacteroidota</taxon>
        <taxon>Bacteroidia</taxon>
        <taxon>Bacteroidales</taxon>
        <taxon>Bacteroidaceae</taxon>
        <taxon>Bacteroides</taxon>
    </lineage>
</organism>
<keyword evidence="1" id="KW-1133">Transmembrane helix</keyword>
<gene>
    <name evidence="3" type="ORF">DW701_15015</name>
    <name evidence="2" type="ORF">INE88_03361</name>
</gene>
<evidence type="ECO:0000256" key="1">
    <source>
        <dbReference type="SAM" id="Phobius"/>
    </source>
</evidence>
<sequence length="96" mass="11064">MKNFNTYLKLIKRYWLPVSFIICCNIIITISICIINGVKGSNEKEKSMTAKVDTLYIKEEVILQLDTLQIAIEGNVDVNIKQPRKIIHEVKIDTIK</sequence>
<dbReference type="Proteomes" id="UP000283538">
    <property type="component" value="Unassembled WGS sequence"/>
</dbReference>
<keyword evidence="1" id="KW-0472">Membrane</keyword>
<accession>A0A414M509</accession>
<reference evidence="2" key="2">
    <citation type="journal article" date="2021" name="PLoS Genet.">
        <title>Mobile Type VI secretion system loci of the gut Bacteroidales display extensive intra-ecosystem transfer, multi-species spread and geographical clustering.</title>
        <authorList>
            <person name="Garcia-Bayona L."/>
            <person name="Coyne M.J."/>
            <person name="Comstock L.E."/>
        </authorList>
    </citation>
    <scope>NUCLEOTIDE SEQUENCE</scope>
    <source>
        <strain evidence="2">CL11T00C20</strain>
    </source>
</reference>
<dbReference type="EMBL" id="QSLA01000021">
    <property type="protein sequence ID" value="RHF04684.1"/>
    <property type="molecule type" value="Genomic_DNA"/>
</dbReference>
<evidence type="ECO:0000313" key="2">
    <source>
        <dbReference type="EMBL" id="QUT46530.1"/>
    </source>
</evidence>
<dbReference type="AlphaFoldDB" id="A0A414M509"/>
<keyword evidence="1" id="KW-0812">Transmembrane</keyword>
<evidence type="ECO:0000313" key="3">
    <source>
        <dbReference type="EMBL" id="RHF04684.1"/>
    </source>
</evidence>
<reference evidence="3 4" key="1">
    <citation type="submission" date="2018-08" db="EMBL/GenBank/DDBJ databases">
        <title>A genome reference for cultivated species of the human gut microbiota.</title>
        <authorList>
            <person name="Zou Y."/>
            <person name="Xue W."/>
            <person name="Luo G."/>
        </authorList>
    </citation>
    <scope>NUCLEOTIDE SEQUENCE [LARGE SCALE GENOMIC DNA]</scope>
    <source>
        <strain evidence="3 4">AM26-26AC</strain>
    </source>
</reference>
<dbReference type="Proteomes" id="UP000679226">
    <property type="component" value="Chromosome"/>
</dbReference>
<dbReference type="EMBL" id="CP072227">
    <property type="protein sequence ID" value="QUT46530.1"/>
    <property type="molecule type" value="Genomic_DNA"/>
</dbReference>